<evidence type="ECO:0000313" key="2">
    <source>
        <dbReference type="EMBL" id="GAA3558179.1"/>
    </source>
</evidence>
<comment type="caution">
    <text evidence="2">The sequence shown here is derived from an EMBL/GenBank/DDBJ whole genome shotgun (WGS) entry which is preliminary data.</text>
</comment>
<reference evidence="3" key="1">
    <citation type="journal article" date="2019" name="Int. J. Syst. Evol. Microbiol.">
        <title>The Global Catalogue of Microorganisms (GCM) 10K type strain sequencing project: providing services to taxonomists for standard genome sequencing and annotation.</title>
        <authorList>
            <consortium name="The Broad Institute Genomics Platform"/>
            <consortium name="The Broad Institute Genome Sequencing Center for Infectious Disease"/>
            <person name="Wu L."/>
            <person name="Ma J."/>
        </authorList>
    </citation>
    <scope>NUCLEOTIDE SEQUENCE [LARGE SCALE GENOMIC DNA]</scope>
    <source>
        <strain evidence="3">JCM 16928</strain>
    </source>
</reference>
<gene>
    <name evidence="2" type="ORF">GCM10022235_27890</name>
</gene>
<feature type="compositionally biased region" description="Polar residues" evidence="1">
    <location>
        <begin position="30"/>
        <end position="41"/>
    </location>
</feature>
<feature type="compositionally biased region" description="Basic and acidic residues" evidence="1">
    <location>
        <begin position="1"/>
        <end position="20"/>
    </location>
</feature>
<organism evidence="2 3">
    <name type="scientific">Kribbella ginsengisoli</name>
    <dbReference type="NCBI Taxonomy" id="363865"/>
    <lineage>
        <taxon>Bacteria</taxon>
        <taxon>Bacillati</taxon>
        <taxon>Actinomycetota</taxon>
        <taxon>Actinomycetes</taxon>
        <taxon>Propionibacteriales</taxon>
        <taxon>Kribbellaceae</taxon>
        <taxon>Kribbella</taxon>
    </lineage>
</organism>
<dbReference type="EMBL" id="BAABAA010000003">
    <property type="protein sequence ID" value="GAA3558179.1"/>
    <property type="molecule type" value="Genomic_DNA"/>
</dbReference>
<dbReference type="Proteomes" id="UP001501222">
    <property type="component" value="Unassembled WGS sequence"/>
</dbReference>
<proteinExistence type="predicted"/>
<sequence>MTKRDRADTLVIQGRREQKGKSSVRIKHQLTGSGQPGRTQTGMGAVNELFWVSPPVWTSTAKVVMLFDR</sequence>
<keyword evidence="3" id="KW-1185">Reference proteome</keyword>
<accession>A0ABP6WXX0</accession>
<evidence type="ECO:0000313" key="3">
    <source>
        <dbReference type="Proteomes" id="UP001501222"/>
    </source>
</evidence>
<feature type="region of interest" description="Disordered" evidence="1">
    <location>
        <begin position="1"/>
        <end position="41"/>
    </location>
</feature>
<protein>
    <submittedName>
        <fullName evidence="2">Uncharacterized protein</fullName>
    </submittedName>
</protein>
<name>A0ABP6WXX0_9ACTN</name>
<evidence type="ECO:0000256" key="1">
    <source>
        <dbReference type="SAM" id="MobiDB-lite"/>
    </source>
</evidence>